<feature type="region of interest" description="Disordered" evidence="1">
    <location>
        <begin position="143"/>
        <end position="162"/>
    </location>
</feature>
<keyword evidence="3" id="KW-1185">Reference proteome</keyword>
<dbReference type="InterPro" id="IPR036322">
    <property type="entry name" value="WD40_repeat_dom_sf"/>
</dbReference>
<dbReference type="EMBL" id="GL877420">
    <property type="protein sequence ID" value="ELA47324.1"/>
    <property type="molecule type" value="Genomic_DNA"/>
</dbReference>
<organism evidence="2 3">
    <name type="scientific">Vavraia culicis (isolate floridensis)</name>
    <name type="common">Microsporidian parasite</name>
    <dbReference type="NCBI Taxonomy" id="948595"/>
    <lineage>
        <taxon>Eukaryota</taxon>
        <taxon>Fungi</taxon>
        <taxon>Fungi incertae sedis</taxon>
        <taxon>Microsporidia</taxon>
        <taxon>Pleistophoridae</taxon>
        <taxon>Vavraia</taxon>
    </lineage>
</organism>
<accession>L2GUM0</accession>
<dbReference type="RefSeq" id="XP_008074226.1">
    <property type="nucleotide sequence ID" value="XM_008076035.1"/>
</dbReference>
<dbReference type="SUPFAM" id="SSF50978">
    <property type="entry name" value="WD40 repeat-like"/>
    <property type="match status" value="1"/>
</dbReference>
<sequence length="348" mass="39698">MSKDDVFQVISLISKTTNAPLILHLPLNTTKNHLQSILNDHFNTRKFYKFYSEKSFNELRDVHKDESRLEIFYEEVSVFSVDDDVLRARDGYLLCRNGFYRGFNKISDLQKRDFSVDGNRVAFLAGLDCIEVYDMDKRLDPHRDSATKNRADDQHAPSESAAGLAGNKDFALDRTYKFSEAIAAFLLRNNIMLVACTDGSVHVIDSQKHLLARLAAAVANVEYHDAIFHLISRNGTYLRYQYDENDVQANLTTIYHDRPVTAFAAAPLFVVATTNKLLVGDDEIQLGIRYVKDVKTYLDRIYVCGQHRLIVLEQLKVVNSFQYENEIVGVTMVGGKVYLIEGNRVHEL</sequence>
<reference evidence="3" key="1">
    <citation type="submission" date="2011-03" db="EMBL/GenBank/DDBJ databases">
        <title>The genome sequence of Vavraia culicis strain floridensis.</title>
        <authorList>
            <consortium name="The Broad Institute Genome Sequencing Platform"/>
            <person name="Cuomo C."/>
            <person name="Becnel J."/>
            <person name="Sanscrainte N."/>
            <person name="Young S.K."/>
            <person name="Zeng Q."/>
            <person name="Gargeya S."/>
            <person name="Fitzgerald M."/>
            <person name="Haas B."/>
            <person name="Abouelleil A."/>
            <person name="Alvarado L."/>
            <person name="Arachchi H.M."/>
            <person name="Berlin A."/>
            <person name="Chapman S.B."/>
            <person name="Gearin G."/>
            <person name="Goldberg J."/>
            <person name="Griggs A."/>
            <person name="Gujja S."/>
            <person name="Hansen M."/>
            <person name="Heiman D."/>
            <person name="Howarth C."/>
            <person name="Larimer J."/>
            <person name="Lui A."/>
            <person name="MacDonald P.J.P."/>
            <person name="McCowen C."/>
            <person name="Montmayeur A."/>
            <person name="Murphy C."/>
            <person name="Neiman D."/>
            <person name="Pearson M."/>
            <person name="Priest M."/>
            <person name="Roberts A."/>
            <person name="Saif S."/>
            <person name="Shea T."/>
            <person name="Sisk P."/>
            <person name="Stolte C."/>
            <person name="Sykes S."/>
            <person name="Wortman J."/>
            <person name="Nusbaum C."/>
            <person name="Birren B."/>
        </authorList>
    </citation>
    <scope>NUCLEOTIDE SEQUENCE [LARGE SCALE GENOMIC DNA]</scope>
    <source>
        <strain evidence="3">floridensis</strain>
    </source>
</reference>
<dbReference type="GeneID" id="19879089"/>
<protein>
    <submittedName>
        <fullName evidence="2">Uncharacterized protein</fullName>
    </submittedName>
</protein>
<dbReference type="InParanoid" id="L2GUM0"/>
<evidence type="ECO:0000313" key="3">
    <source>
        <dbReference type="Proteomes" id="UP000011081"/>
    </source>
</evidence>
<feature type="compositionally biased region" description="Basic and acidic residues" evidence="1">
    <location>
        <begin position="143"/>
        <end position="156"/>
    </location>
</feature>
<dbReference type="OrthoDB" id="10383132at2759"/>
<proteinExistence type="predicted"/>
<evidence type="ECO:0000256" key="1">
    <source>
        <dbReference type="SAM" id="MobiDB-lite"/>
    </source>
</evidence>
<evidence type="ECO:0000313" key="2">
    <source>
        <dbReference type="EMBL" id="ELA47324.1"/>
    </source>
</evidence>
<dbReference type="AlphaFoldDB" id="L2GUM0"/>
<dbReference type="Proteomes" id="UP000011081">
    <property type="component" value="Unassembled WGS sequence"/>
</dbReference>
<dbReference type="VEuPathDB" id="MicrosporidiaDB:VCUG_01208"/>
<gene>
    <name evidence="2" type="ORF">VCUG_01208</name>
</gene>
<dbReference type="OMA" id="CIEVYDM"/>
<dbReference type="HOGENOM" id="CLU_797402_0_0_1"/>
<name>L2GUM0_VAVCU</name>